<dbReference type="STRING" id="1231336.L248_0833"/>
<keyword evidence="3" id="KW-1185">Reference proteome</keyword>
<dbReference type="SUPFAM" id="SSF140931">
    <property type="entry name" value="Fic-like"/>
    <property type="match status" value="1"/>
</dbReference>
<dbReference type="PROSITE" id="PS51459">
    <property type="entry name" value="FIDO"/>
    <property type="match status" value="1"/>
</dbReference>
<dbReference type="InterPro" id="IPR003812">
    <property type="entry name" value="Fido"/>
</dbReference>
<accession>U4TRK6</accession>
<dbReference type="Proteomes" id="UP000030647">
    <property type="component" value="Unassembled WGS sequence"/>
</dbReference>
<dbReference type="eggNOG" id="COG3177">
    <property type="taxonomic scope" value="Bacteria"/>
</dbReference>
<dbReference type="RefSeq" id="WP_022530165.1">
    <property type="nucleotide sequence ID" value="NZ_KI271596.1"/>
</dbReference>
<dbReference type="Gene3D" id="1.10.3290.10">
    <property type="entry name" value="Fido-like domain"/>
    <property type="match status" value="1"/>
</dbReference>
<dbReference type="Pfam" id="PF02661">
    <property type="entry name" value="Fic"/>
    <property type="match status" value="1"/>
</dbReference>
<dbReference type="HOGENOM" id="CLU_077430_1_1_9"/>
<dbReference type="EMBL" id="KI271596">
    <property type="protein sequence ID" value="ERL64538.1"/>
    <property type="molecule type" value="Genomic_DNA"/>
</dbReference>
<evidence type="ECO:0000313" key="3">
    <source>
        <dbReference type="Proteomes" id="UP000030647"/>
    </source>
</evidence>
<organism evidence="2 3">
    <name type="scientific">Schleiferilactobacillus shenzhenensis LY-73</name>
    <dbReference type="NCBI Taxonomy" id="1231336"/>
    <lineage>
        <taxon>Bacteria</taxon>
        <taxon>Bacillati</taxon>
        <taxon>Bacillota</taxon>
        <taxon>Bacilli</taxon>
        <taxon>Lactobacillales</taxon>
        <taxon>Lactobacillaceae</taxon>
        <taxon>Schleiferilactobacillus</taxon>
    </lineage>
</organism>
<name>U4TRK6_9LACO</name>
<reference evidence="3" key="1">
    <citation type="journal article" date="2013" name="Genome Announc.">
        <title>Whole-Genome Sequencing of Lactobacillus shenzhenensis Strain LY-73T.</title>
        <authorList>
            <person name="Lin Z."/>
            <person name="Liu Z."/>
            <person name="Yang R."/>
            <person name="Zou Y."/>
            <person name="Wan D."/>
            <person name="Chen J."/>
            <person name="Guo M."/>
            <person name="Zhao J."/>
            <person name="Fang C."/>
            <person name="Yang R."/>
            <person name="Liu F."/>
        </authorList>
    </citation>
    <scope>NUCLEOTIDE SEQUENCE [LARGE SCALE GENOMIC DNA]</scope>
    <source>
        <strain evidence="3">LY-73</strain>
    </source>
</reference>
<dbReference type="InterPro" id="IPR036597">
    <property type="entry name" value="Fido-like_dom_sf"/>
</dbReference>
<evidence type="ECO:0000259" key="1">
    <source>
        <dbReference type="PROSITE" id="PS51459"/>
    </source>
</evidence>
<sequence>MLDKFSLTRTQEQNLMEKNMSQLVYLAGKFEHLQTSLLDTKAILSDLPVAGVKPSTIRVILNLHDAFTYATVPTSTAPVTVETISHINLLVQGGGAPEAGQFRDRAIVVPLTDDEYQPPIPDPVETTTAVHSILAADTSTTDRALTLLLWLMRSQLFLDGNKRTALVAANALLFSDNRGLLAIPEDKLHWFNWQLEKFYKNGADASLKQWLYTNALFG</sequence>
<proteinExistence type="predicted"/>
<protein>
    <recommendedName>
        <fullName evidence="1">Fido domain-containing protein</fullName>
    </recommendedName>
</protein>
<feature type="domain" description="Fido" evidence="1">
    <location>
        <begin position="79"/>
        <end position="213"/>
    </location>
</feature>
<gene>
    <name evidence="2" type="ORF">L248_0833</name>
</gene>
<evidence type="ECO:0000313" key="2">
    <source>
        <dbReference type="EMBL" id="ERL64538.1"/>
    </source>
</evidence>
<dbReference type="OrthoDB" id="9807853at2"/>
<dbReference type="AlphaFoldDB" id="U4TRK6"/>